<evidence type="ECO:0000313" key="3">
    <source>
        <dbReference type="Proteomes" id="UP000184048"/>
    </source>
</evidence>
<sequence length="120" mass="13992">MKRSSKIVLGCIGVLLLSLWYYWGIVMDKNISKEYDQFFNSNLNGIIEKVSIKYHGSSFSLKGNNKEYIFYPYTDERLNNAKVFENFANKGDSILKPSQSDTLILVKQTKVYKYTFHKEP</sequence>
<dbReference type="Proteomes" id="UP000184048">
    <property type="component" value="Unassembled WGS sequence"/>
</dbReference>
<keyword evidence="1" id="KW-0812">Transmembrane</keyword>
<gene>
    <name evidence="2" type="ORF">SAMN02745131_03370</name>
</gene>
<reference evidence="2 3" key="1">
    <citation type="submission" date="2016-11" db="EMBL/GenBank/DDBJ databases">
        <authorList>
            <person name="Jaros S."/>
            <person name="Januszkiewicz K."/>
            <person name="Wedrychowicz H."/>
        </authorList>
    </citation>
    <scope>NUCLEOTIDE SEQUENCE [LARGE SCALE GENOMIC DNA]</scope>
    <source>
        <strain evidence="2 3">DSM 18119</strain>
    </source>
</reference>
<feature type="transmembrane region" description="Helical" evidence="1">
    <location>
        <begin position="7"/>
        <end position="23"/>
    </location>
</feature>
<evidence type="ECO:0000313" key="2">
    <source>
        <dbReference type="EMBL" id="SHF71458.1"/>
    </source>
</evidence>
<keyword evidence="3" id="KW-1185">Reference proteome</keyword>
<accession>A0A1M5DWQ2</accession>
<keyword evidence="1" id="KW-1133">Transmembrane helix</keyword>
<protein>
    <submittedName>
        <fullName evidence="2">Uncharacterized protein</fullName>
    </submittedName>
</protein>
<evidence type="ECO:0000256" key="1">
    <source>
        <dbReference type="SAM" id="Phobius"/>
    </source>
</evidence>
<name>A0A1M5DWQ2_9BACT</name>
<dbReference type="AlphaFoldDB" id="A0A1M5DWQ2"/>
<keyword evidence="1" id="KW-0472">Membrane</keyword>
<dbReference type="EMBL" id="FQUU01000016">
    <property type="protein sequence ID" value="SHF71458.1"/>
    <property type="molecule type" value="Genomic_DNA"/>
</dbReference>
<proteinExistence type="predicted"/>
<organism evidence="2 3">
    <name type="scientific">Flavisolibacter ginsengisoli DSM 18119</name>
    <dbReference type="NCBI Taxonomy" id="1121884"/>
    <lineage>
        <taxon>Bacteria</taxon>
        <taxon>Pseudomonadati</taxon>
        <taxon>Bacteroidota</taxon>
        <taxon>Chitinophagia</taxon>
        <taxon>Chitinophagales</taxon>
        <taxon>Chitinophagaceae</taxon>
        <taxon>Flavisolibacter</taxon>
    </lineage>
</organism>
<dbReference type="RefSeq" id="WP_072836501.1">
    <property type="nucleotide sequence ID" value="NZ_FQUU01000016.1"/>
</dbReference>
<dbReference type="OrthoDB" id="886741at2"/>